<dbReference type="OrthoDB" id="9873127at2"/>
<sequence>MRHVTPMLAGLPPKRIGMPLVAAFYLFVSGCVAPSGFSNTVPNPDDAKYHSPNCRAMRAMASDHDFRAASRTGLAIAAETSRERLRELPSTRVLAAEQERGALITAGMTYHCTS</sequence>
<proteinExistence type="predicted"/>
<accession>A0A2P2EBF9</accession>
<evidence type="ECO:0000313" key="2">
    <source>
        <dbReference type="Proteomes" id="UP000245086"/>
    </source>
</evidence>
<evidence type="ECO:0008006" key="3">
    <source>
        <dbReference type="Google" id="ProtNLM"/>
    </source>
</evidence>
<name>A0A2P2EBF9_9PROT</name>
<comment type="caution">
    <text evidence="1">The sequence shown here is derived from an EMBL/GenBank/DDBJ whole genome shotgun (WGS) entry which is preliminary data.</text>
</comment>
<reference evidence="1" key="1">
    <citation type="journal article" date="2018" name="Genome Announc.">
        <title>Draft Genome Sequence of "Candidatus Phycosocius bacilliformis," an Alphaproteobacterial Ectosymbiont of the Hydrocarbon-Producing Green Alga Botryococcus braunii.</title>
        <authorList>
            <person name="Tanabe Y."/>
            <person name="Yamaguchi H."/>
            <person name="Watanabe M.M."/>
        </authorList>
    </citation>
    <scope>NUCLEOTIDE SEQUENCE [LARGE SCALE GENOMIC DNA]</scope>
    <source>
        <strain evidence="1">BOTRYCO-2</strain>
    </source>
</reference>
<evidence type="ECO:0000313" key="1">
    <source>
        <dbReference type="EMBL" id="GBF58407.1"/>
    </source>
</evidence>
<keyword evidence="2" id="KW-1185">Reference proteome</keyword>
<dbReference type="EMBL" id="BFBR01000006">
    <property type="protein sequence ID" value="GBF58407.1"/>
    <property type="molecule type" value="Genomic_DNA"/>
</dbReference>
<gene>
    <name evidence="1" type="ORF">PbB2_02089</name>
</gene>
<dbReference type="AlphaFoldDB" id="A0A2P2EBF9"/>
<protein>
    <recommendedName>
        <fullName evidence="3">Lipoprotein</fullName>
    </recommendedName>
</protein>
<dbReference type="Proteomes" id="UP000245086">
    <property type="component" value="Unassembled WGS sequence"/>
</dbReference>
<dbReference type="PROSITE" id="PS51257">
    <property type="entry name" value="PROKAR_LIPOPROTEIN"/>
    <property type="match status" value="1"/>
</dbReference>
<organism evidence="1 2">
    <name type="scientific">Candidatus Phycosocius bacilliformis</name>
    <dbReference type="NCBI Taxonomy" id="1445552"/>
    <lineage>
        <taxon>Bacteria</taxon>
        <taxon>Pseudomonadati</taxon>
        <taxon>Pseudomonadota</taxon>
        <taxon>Alphaproteobacteria</taxon>
        <taxon>Caulobacterales</taxon>
        <taxon>Caulobacterales incertae sedis</taxon>
        <taxon>Candidatus Phycosocius</taxon>
    </lineage>
</organism>
<dbReference type="RefSeq" id="WP_133245784.1">
    <property type="nucleotide sequence ID" value="NZ_BFBR01000006.1"/>
</dbReference>